<dbReference type="AlphaFoldDB" id="X1BJ56"/>
<accession>X1BJ56</accession>
<protein>
    <recommendedName>
        <fullName evidence="1">F5/8 type C domain-containing protein</fullName>
    </recommendedName>
</protein>
<gene>
    <name evidence="2" type="ORF">S01H4_51000</name>
</gene>
<evidence type="ECO:0000259" key="1">
    <source>
        <dbReference type="PROSITE" id="PS50022"/>
    </source>
</evidence>
<dbReference type="SUPFAM" id="SSF49785">
    <property type="entry name" value="Galactose-binding domain-like"/>
    <property type="match status" value="1"/>
</dbReference>
<dbReference type="InterPro" id="IPR008979">
    <property type="entry name" value="Galactose-bd-like_sf"/>
</dbReference>
<evidence type="ECO:0000313" key="2">
    <source>
        <dbReference type="EMBL" id="GAG95929.1"/>
    </source>
</evidence>
<sequence length="270" mass="29726">DSVAQDANSYTRPQRLDFGTTYYWRVDEVNAPPTSHIEFKGDVWQFTTEPFAYPIAGERITVTASSQAENQGPENTVNGSGLDVNDLDLHSTELTDMWLSDIAGPQPAWIQYEFDEVCKLHQMWVWNQNTLNEPVIGYGIKEATIEYSADGANWTTLGTTHEFARGSGAAGYAYNTTVDLGGAAAKYVRLTANSNWGGLLPQYGLSEVRFFSIPVRAREPSPDSEATDVDVDLVLSWKTGREAAEHNVYISTDEQAVIDGNAPVTTVTET</sequence>
<proteinExistence type="predicted"/>
<feature type="domain" description="F5/8 type C" evidence="1">
    <location>
        <begin position="48"/>
        <end position="196"/>
    </location>
</feature>
<dbReference type="PROSITE" id="PS50022">
    <property type="entry name" value="FA58C_3"/>
    <property type="match status" value="1"/>
</dbReference>
<dbReference type="EMBL" id="BART01029004">
    <property type="protein sequence ID" value="GAG95929.1"/>
    <property type="molecule type" value="Genomic_DNA"/>
</dbReference>
<feature type="non-terminal residue" evidence="2">
    <location>
        <position position="270"/>
    </location>
</feature>
<dbReference type="InterPro" id="IPR000421">
    <property type="entry name" value="FA58C"/>
</dbReference>
<dbReference type="Pfam" id="PF00754">
    <property type="entry name" value="F5_F8_type_C"/>
    <property type="match status" value="1"/>
</dbReference>
<feature type="non-terminal residue" evidence="2">
    <location>
        <position position="1"/>
    </location>
</feature>
<reference evidence="2" key="1">
    <citation type="journal article" date="2014" name="Front. Microbiol.">
        <title>High frequency of phylogenetically diverse reductive dehalogenase-homologous genes in deep subseafloor sedimentary metagenomes.</title>
        <authorList>
            <person name="Kawai M."/>
            <person name="Futagami T."/>
            <person name="Toyoda A."/>
            <person name="Takaki Y."/>
            <person name="Nishi S."/>
            <person name="Hori S."/>
            <person name="Arai W."/>
            <person name="Tsubouchi T."/>
            <person name="Morono Y."/>
            <person name="Uchiyama I."/>
            <person name="Ito T."/>
            <person name="Fujiyama A."/>
            <person name="Inagaki F."/>
            <person name="Takami H."/>
        </authorList>
    </citation>
    <scope>NUCLEOTIDE SEQUENCE</scope>
    <source>
        <strain evidence="2">Expedition CK06-06</strain>
    </source>
</reference>
<name>X1BJ56_9ZZZZ</name>
<comment type="caution">
    <text evidence="2">The sequence shown here is derived from an EMBL/GenBank/DDBJ whole genome shotgun (WGS) entry which is preliminary data.</text>
</comment>
<organism evidence="2">
    <name type="scientific">marine sediment metagenome</name>
    <dbReference type="NCBI Taxonomy" id="412755"/>
    <lineage>
        <taxon>unclassified sequences</taxon>
        <taxon>metagenomes</taxon>
        <taxon>ecological metagenomes</taxon>
    </lineage>
</organism>
<dbReference type="Gene3D" id="2.60.120.260">
    <property type="entry name" value="Galactose-binding domain-like"/>
    <property type="match status" value="1"/>
</dbReference>